<keyword evidence="4" id="KW-0862">Zinc</keyword>
<reference evidence="6" key="1">
    <citation type="submission" date="2020-05" db="EMBL/GenBank/DDBJ databases">
        <title>Mycena genomes resolve the evolution of fungal bioluminescence.</title>
        <authorList>
            <person name="Tsai I.J."/>
        </authorList>
    </citation>
    <scope>NUCLEOTIDE SEQUENCE</scope>
    <source>
        <strain evidence="6">160909Yilan</strain>
    </source>
</reference>
<feature type="domain" description="Metallo-beta-lactamase" evidence="5">
    <location>
        <begin position="440"/>
        <end position="649"/>
    </location>
</feature>
<comment type="similarity">
    <text evidence="1">Belongs to the metallo-beta-lactamase superfamily.</text>
</comment>
<protein>
    <submittedName>
        <fullName evidence="6">Metallo-beta-lactamase superfamily protein</fullName>
    </submittedName>
</protein>
<dbReference type="GO" id="GO:0046872">
    <property type="term" value="F:metal ion binding"/>
    <property type="evidence" value="ECO:0007669"/>
    <property type="project" value="UniProtKB-KW"/>
</dbReference>
<dbReference type="PANTHER" id="PTHR42978:SF5">
    <property type="entry name" value="METALLO-BETA-LACTAMASE DOMAIN-CONTAINING PROTEIN"/>
    <property type="match status" value="1"/>
</dbReference>
<dbReference type="CDD" id="cd07730">
    <property type="entry name" value="metallo-hydrolase-like_MBL-fold"/>
    <property type="match status" value="2"/>
</dbReference>
<dbReference type="Proteomes" id="UP000623467">
    <property type="component" value="Unassembled WGS sequence"/>
</dbReference>
<dbReference type="SUPFAM" id="SSF56281">
    <property type="entry name" value="Metallo-hydrolase/oxidoreductase"/>
    <property type="match status" value="2"/>
</dbReference>
<dbReference type="InterPro" id="IPR001279">
    <property type="entry name" value="Metallo-B-lactamas"/>
</dbReference>
<sequence length="752" mass="82062">MSFRDLDIPASSRTVTVRIFDIIDDPRKAVVPAASFFAPIAPGYENFTGPIFAFFIENTTTKQRVLFDLGPRKDLENAVPSVAGAFKAGVMRMPVSKDVVEQLEEDGVELGTISAVIWSHSHVDHTGDMSKFPLSTELVFSQNMSTETHELNPRSTLLATDFIGRKLTRLDFNTKSPLVIGGFKALDFFGDGSFYILDVPGHQSGHVCGLARVTPTSFVLLGADTCHHAGALRPTSKLHRHFPCPGELLAATRLSVSPKHIHNPGSGEEFDLASRTTPLLTVAEGGYFEDSATARESVHKIGEFDANPDVFVVLTHDESMGHLMRPYPATLDQWKAKAAQVSACFPPCSRPRTYGICKSTKAWAIDHKIQHKISNNFYCDRFWSLHILNTMSFRDLNIPVSSFTVTVKIFDIVDDPQKVIASAAAFLTPVAPGYENLTCPTFAFLVENATTKQRVLFDLGPRKDLENGAPSVAAGVKAGAMRMPVSKDIVEQLAEDGVELGTISAVIWSHSHADHTGDMSKFPASTDLVFSKDMSTETHESNPYSHIVASDLAGRKLTRLDFNSTSPVVGGFKAFDFFGDGSFYILDVAGHQAGHVCGLARVTPTNFVLMGADACHHAGVFRPTSKLHRQVPCPGELLAATRSSVLPTHIHNPGSNAEFDLASRTTPLLSIAEKGYFEDPVAAHDSIDKIGDFDANPDVFVVLAHDESIGHLIQPYPATLDQWKAKGWKNEATWAFLEKTNPAFRFNAPSNN</sequence>
<dbReference type="GO" id="GO:0016787">
    <property type="term" value="F:hydrolase activity"/>
    <property type="evidence" value="ECO:0007669"/>
    <property type="project" value="UniProtKB-KW"/>
</dbReference>
<evidence type="ECO:0000259" key="5">
    <source>
        <dbReference type="SMART" id="SM00849"/>
    </source>
</evidence>
<dbReference type="Pfam" id="PF00753">
    <property type="entry name" value="Lactamase_B"/>
    <property type="match status" value="2"/>
</dbReference>
<dbReference type="EMBL" id="JACAZH010000016">
    <property type="protein sequence ID" value="KAF7349263.1"/>
    <property type="molecule type" value="Genomic_DNA"/>
</dbReference>
<dbReference type="InterPro" id="IPR051013">
    <property type="entry name" value="MBL_superfamily_lactonases"/>
</dbReference>
<evidence type="ECO:0000256" key="3">
    <source>
        <dbReference type="ARBA" id="ARBA00022801"/>
    </source>
</evidence>
<evidence type="ECO:0000313" key="7">
    <source>
        <dbReference type="Proteomes" id="UP000623467"/>
    </source>
</evidence>
<dbReference type="Gene3D" id="3.60.15.10">
    <property type="entry name" value="Ribonuclease Z/Hydroxyacylglutathione hydrolase-like"/>
    <property type="match status" value="2"/>
</dbReference>
<dbReference type="InterPro" id="IPR036866">
    <property type="entry name" value="RibonucZ/Hydroxyglut_hydro"/>
</dbReference>
<accession>A0A8H6XW24</accession>
<evidence type="ECO:0000313" key="6">
    <source>
        <dbReference type="EMBL" id="KAF7349263.1"/>
    </source>
</evidence>
<dbReference type="PANTHER" id="PTHR42978">
    <property type="entry name" value="QUORUM-QUENCHING LACTONASE YTNP-RELATED-RELATED"/>
    <property type="match status" value="1"/>
</dbReference>
<dbReference type="OrthoDB" id="10250730at2759"/>
<evidence type="ECO:0000256" key="1">
    <source>
        <dbReference type="ARBA" id="ARBA00007749"/>
    </source>
</evidence>
<name>A0A8H6XW24_9AGAR</name>
<keyword evidence="3" id="KW-0378">Hydrolase</keyword>
<dbReference type="AlphaFoldDB" id="A0A8H6XW24"/>
<evidence type="ECO:0000256" key="2">
    <source>
        <dbReference type="ARBA" id="ARBA00022723"/>
    </source>
</evidence>
<comment type="caution">
    <text evidence="6">The sequence shown here is derived from an EMBL/GenBank/DDBJ whole genome shotgun (WGS) entry which is preliminary data.</text>
</comment>
<keyword evidence="7" id="KW-1185">Reference proteome</keyword>
<gene>
    <name evidence="6" type="ORF">MSAN_01715800</name>
</gene>
<feature type="domain" description="Metallo-beta-lactamase" evidence="5">
    <location>
        <begin position="50"/>
        <end position="260"/>
    </location>
</feature>
<organism evidence="6 7">
    <name type="scientific">Mycena sanguinolenta</name>
    <dbReference type="NCBI Taxonomy" id="230812"/>
    <lineage>
        <taxon>Eukaryota</taxon>
        <taxon>Fungi</taxon>
        <taxon>Dikarya</taxon>
        <taxon>Basidiomycota</taxon>
        <taxon>Agaricomycotina</taxon>
        <taxon>Agaricomycetes</taxon>
        <taxon>Agaricomycetidae</taxon>
        <taxon>Agaricales</taxon>
        <taxon>Marasmiineae</taxon>
        <taxon>Mycenaceae</taxon>
        <taxon>Mycena</taxon>
    </lineage>
</organism>
<proteinExistence type="inferred from homology"/>
<evidence type="ECO:0000256" key="4">
    <source>
        <dbReference type="ARBA" id="ARBA00022833"/>
    </source>
</evidence>
<dbReference type="SMART" id="SM00849">
    <property type="entry name" value="Lactamase_B"/>
    <property type="match status" value="2"/>
</dbReference>
<keyword evidence="2" id="KW-0479">Metal-binding</keyword>